<evidence type="ECO:0000313" key="6">
    <source>
        <dbReference type="Proteomes" id="UP000178323"/>
    </source>
</evidence>
<keyword evidence="3" id="KW-0732">Signal</keyword>
<dbReference type="AlphaFoldDB" id="A0A1F5S5D9"/>
<dbReference type="PANTHER" id="PTHR30024">
    <property type="entry name" value="ALIPHATIC SULFONATES-BINDING PROTEIN-RELATED"/>
    <property type="match status" value="1"/>
</dbReference>
<comment type="similarity">
    <text evidence="2">Belongs to the bacterial solute-binding protein SsuA/TauA family.</text>
</comment>
<dbReference type="GO" id="GO:0042597">
    <property type="term" value="C:periplasmic space"/>
    <property type="evidence" value="ECO:0007669"/>
    <property type="project" value="UniProtKB-SubCell"/>
</dbReference>
<dbReference type="Gene3D" id="3.40.190.10">
    <property type="entry name" value="Periplasmic binding protein-like II"/>
    <property type="match status" value="2"/>
</dbReference>
<evidence type="ECO:0000256" key="1">
    <source>
        <dbReference type="ARBA" id="ARBA00004418"/>
    </source>
</evidence>
<sequence>MKNMKKSIKLFTILLAAGILLAVIIFLSRNAPQNQPTKQEKLKIAYFKEMVGAPYFVAKESGIFEKNDLDVELIEVEAKQVLNELITGRADITIGVSWPSIIGMEIENPGLLKGFGSGGETIDGEVVEGILAREDSDMKNLMDLKGKTIAGDNARNNLALEMVFKKIGLNPSEDVKIIEIGKDIIGQALATKQVDAIFVLQPSLTVIKKMGVKILDTNIRAKNIIDPYWSGVLGVTTAKFASENNGAIEKLFSALDEAVKYIRANPGKAKLISSEYTSLPEDIASKAGIYFFASPKEYIDFEKAQIVVSSFVEAGILKESVDVKNVFLLP</sequence>
<organism evidence="5 6">
    <name type="scientific">Candidatus Falkowbacteria bacterium RBG_13_39_14</name>
    <dbReference type="NCBI Taxonomy" id="1797985"/>
    <lineage>
        <taxon>Bacteria</taxon>
        <taxon>Candidatus Falkowiibacteriota</taxon>
    </lineage>
</organism>
<evidence type="ECO:0000256" key="3">
    <source>
        <dbReference type="ARBA" id="ARBA00022729"/>
    </source>
</evidence>
<evidence type="ECO:0000259" key="4">
    <source>
        <dbReference type="Pfam" id="PF09084"/>
    </source>
</evidence>
<proteinExistence type="inferred from homology"/>
<dbReference type="InterPro" id="IPR015168">
    <property type="entry name" value="SsuA/THI5"/>
</dbReference>
<comment type="subcellular location">
    <subcellularLocation>
        <location evidence="1">Periplasm</location>
    </subcellularLocation>
</comment>
<feature type="domain" description="SsuA/THI5-like" evidence="4">
    <location>
        <begin position="53"/>
        <end position="269"/>
    </location>
</feature>
<comment type="caution">
    <text evidence="5">The sequence shown here is derived from an EMBL/GenBank/DDBJ whole genome shotgun (WGS) entry which is preliminary data.</text>
</comment>
<dbReference type="Proteomes" id="UP000178323">
    <property type="component" value="Unassembled WGS sequence"/>
</dbReference>
<protein>
    <recommendedName>
        <fullName evidence="4">SsuA/THI5-like domain-containing protein</fullName>
    </recommendedName>
</protein>
<dbReference type="EMBL" id="MFFS01000048">
    <property type="protein sequence ID" value="OGF21866.1"/>
    <property type="molecule type" value="Genomic_DNA"/>
</dbReference>
<dbReference type="SUPFAM" id="SSF53850">
    <property type="entry name" value="Periplasmic binding protein-like II"/>
    <property type="match status" value="1"/>
</dbReference>
<reference evidence="5 6" key="1">
    <citation type="journal article" date="2016" name="Nat. Commun.">
        <title>Thousands of microbial genomes shed light on interconnected biogeochemical processes in an aquifer system.</title>
        <authorList>
            <person name="Anantharaman K."/>
            <person name="Brown C.T."/>
            <person name="Hug L.A."/>
            <person name="Sharon I."/>
            <person name="Castelle C.J."/>
            <person name="Probst A.J."/>
            <person name="Thomas B.C."/>
            <person name="Singh A."/>
            <person name="Wilkins M.J."/>
            <person name="Karaoz U."/>
            <person name="Brodie E.L."/>
            <person name="Williams K.H."/>
            <person name="Hubbard S.S."/>
            <person name="Banfield J.F."/>
        </authorList>
    </citation>
    <scope>NUCLEOTIDE SEQUENCE [LARGE SCALE GENOMIC DNA]</scope>
</reference>
<evidence type="ECO:0000256" key="2">
    <source>
        <dbReference type="ARBA" id="ARBA00010742"/>
    </source>
</evidence>
<dbReference type="STRING" id="1797985.A2Y83_00890"/>
<dbReference type="PANTHER" id="PTHR30024:SF47">
    <property type="entry name" value="TAURINE-BINDING PERIPLASMIC PROTEIN"/>
    <property type="match status" value="1"/>
</dbReference>
<name>A0A1F5S5D9_9BACT</name>
<evidence type="ECO:0000313" key="5">
    <source>
        <dbReference type="EMBL" id="OGF21866.1"/>
    </source>
</evidence>
<accession>A0A1F5S5D9</accession>
<dbReference type="Pfam" id="PF09084">
    <property type="entry name" value="NMT1"/>
    <property type="match status" value="1"/>
</dbReference>
<gene>
    <name evidence="5" type="ORF">A2Y83_00890</name>
</gene>